<evidence type="ECO:0000313" key="2">
    <source>
        <dbReference type="EMBL" id="CAH3178809.1"/>
    </source>
</evidence>
<evidence type="ECO:0000313" key="3">
    <source>
        <dbReference type="Proteomes" id="UP001159405"/>
    </source>
</evidence>
<name>A0ABN8RL91_9CNID</name>
<feature type="non-terminal residue" evidence="2">
    <location>
        <position position="1"/>
    </location>
</feature>
<dbReference type="PANTHER" id="PTHR22744:SF17">
    <property type="entry name" value="BTB DOMAIN-CONTAINING PROTEIN"/>
    <property type="match status" value="1"/>
</dbReference>
<evidence type="ECO:0000259" key="1">
    <source>
        <dbReference type="PROSITE" id="PS50097"/>
    </source>
</evidence>
<feature type="non-terminal residue" evidence="2">
    <location>
        <position position="234"/>
    </location>
</feature>
<reference evidence="2 3" key="1">
    <citation type="submission" date="2022-05" db="EMBL/GenBank/DDBJ databases">
        <authorList>
            <consortium name="Genoscope - CEA"/>
            <person name="William W."/>
        </authorList>
    </citation>
    <scope>NUCLEOTIDE SEQUENCE [LARGE SCALE GENOMIC DNA]</scope>
</reference>
<dbReference type="CDD" id="cd18186">
    <property type="entry name" value="BTB_POZ_ZBTB_KLHL-like"/>
    <property type="match status" value="1"/>
</dbReference>
<organism evidence="2 3">
    <name type="scientific">Porites lobata</name>
    <dbReference type="NCBI Taxonomy" id="104759"/>
    <lineage>
        <taxon>Eukaryota</taxon>
        <taxon>Metazoa</taxon>
        <taxon>Cnidaria</taxon>
        <taxon>Anthozoa</taxon>
        <taxon>Hexacorallia</taxon>
        <taxon>Scleractinia</taxon>
        <taxon>Fungiina</taxon>
        <taxon>Poritidae</taxon>
        <taxon>Porites</taxon>
    </lineage>
</organism>
<comment type="caution">
    <text evidence="2">The sequence shown here is derived from an EMBL/GenBank/DDBJ whole genome shotgun (WGS) entry which is preliminary data.</text>
</comment>
<dbReference type="Proteomes" id="UP001159405">
    <property type="component" value="Unassembled WGS sequence"/>
</dbReference>
<dbReference type="InterPro" id="IPR000210">
    <property type="entry name" value="BTB/POZ_dom"/>
</dbReference>
<dbReference type="Gene3D" id="3.30.710.10">
    <property type="entry name" value="Potassium Channel Kv1.1, Chain A"/>
    <property type="match status" value="1"/>
</dbReference>
<accession>A0ABN8RL91</accession>
<dbReference type="Pfam" id="PF00651">
    <property type="entry name" value="BTB"/>
    <property type="match status" value="1"/>
</dbReference>
<dbReference type="PROSITE" id="PS50097">
    <property type="entry name" value="BTB"/>
    <property type="match status" value="1"/>
</dbReference>
<dbReference type="EMBL" id="CALNXK010000245">
    <property type="protein sequence ID" value="CAH3178809.1"/>
    <property type="molecule type" value="Genomic_DNA"/>
</dbReference>
<keyword evidence="3" id="KW-1185">Reference proteome</keyword>
<dbReference type="SMART" id="SM00225">
    <property type="entry name" value="BTB"/>
    <property type="match status" value="1"/>
</dbReference>
<gene>
    <name evidence="2" type="ORF">PLOB_00021044</name>
</gene>
<dbReference type="SUPFAM" id="SSF54695">
    <property type="entry name" value="POZ domain"/>
    <property type="match status" value="1"/>
</dbReference>
<sequence>RRFSRPWKSSDLILQVEDREFHVHRAVLMVCSPVFEAMLSSEFKEKSAKKIPLPGKDATEIEQLLQGIYPDEDLWISKENCLFLLKLSTEYQIDRLKTRCKEYLSYWRRDGMNIDEAVEVIIVSENYSVEKWIVERCVDQFVSQTDKKWVQLQKHKRFSELEPATVKHVTEERVDYLERRLNISLGVYLWSSPYQTRQFFSTMTNLSRNTCIAEPREAGEADKMPGMGGWERNR</sequence>
<protein>
    <recommendedName>
        <fullName evidence="1">BTB domain-containing protein</fullName>
    </recommendedName>
</protein>
<dbReference type="InterPro" id="IPR011333">
    <property type="entry name" value="SKP1/BTB/POZ_sf"/>
</dbReference>
<proteinExistence type="predicted"/>
<dbReference type="PANTHER" id="PTHR22744">
    <property type="entry name" value="HELIX LOOP HELIX PROTEIN 21-RELATED"/>
    <property type="match status" value="1"/>
</dbReference>
<feature type="domain" description="BTB" evidence="1">
    <location>
        <begin position="10"/>
        <end position="72"/>
    </location>
</feature>